<dbReference type="Proteomes" id="UP000008062">
    <property type="component" value="Chromosome 1"/>
</dbReference>
<dbReference type="InParanoid" id="F9WXN4"/>
<dbReference type="AlphaFoldDB" id="F9WXN4"/>
<protein>
    <submittedName>
        <fullName evidence="1">Uncharacterized protein</fullName>
    </submittedName>
</protein>
<proteinExistence type="predicted"/>
<dbReference type="KEGG" id="ztr:MYCGRDRAFT_88903"/>
<sequence length="139" mass="15052">MNPSNATSGTPRPYRRQAPLSGAYAIAVTSSAIPMGDQLLKGSLGCHGRTLRCLYTSVVACIKSGNLMLESHSREAARSFHDGIRFGPLNVSFDGAKMIVTAFLHSARPILARALPPTRLRKERQYAKRIDGQTPAVQC</sequence>
<evidence type="ECO:0000313" key="1">
    <source>
        <dbReference type="EMBL" id="EGP90981.1"/>
    </source>
</evidence>
<accession>F9WXN4</accession>
<reference evidence="1 2" key="1">
    <citation type="journal article" date="2011" name="PLoS Genet.">
        <title>Finished genome of the fungal wheat pathogen Mycosphaerella graminicola reveals dispensome structure, chromosome plasticity, and stealth pathogenesis.</title>
        <authorList>
            <person name="Goodwin S.B."/>
            <person name="Ben M'barek S."/>
            <person name="Dhillon B."/>
            <person name="Wittenberg A.H.J."/>
            <person name="Crane C.F."/>
            <person name="Hane J.K."/>
            <person name="Foster A.J."/>
            <person name="Van der Lee T.A.J."/>
            <person name="Grimwood J."/>
            <person name="Aerts A."/>
            <person name="Antoniw J."/>
            <person name="Bailey A."/>
            <person name="Bluhm B."/>
            <person name="Bowler J."/>
            <person name="Bristow J."/>
            <person name="van der Burgt A."/>
            <person name="Canto-Canche B."/>
            <person name="Churchill A.C.L."/>
            <person name="Conde-Ferraez L."/>
            <person name="Cools H.J."/>
            <person name="Coutinho P.M."/>
            <person name="Csukai M."/>
            <person name="Dehal P."/>
            <person name="De Wit P."/>
            <person name="Donzelli B."/>
            <person name="van de Geest H.C."/>
            <person name="van Ham R.C.H.J."/>
            <person name="Hammond-Kosack K.E."/>
            <person name="Henrissat B."/>
            <person name="Kilian A."/>
            <person name="Kobayashi A.K."/>
            <person name="Koopmann E."/>
            <person name="Kourmpetis Y."/>
            <person name="Kuzniar A."/>
            <person name="Lindquist E."/>
            <person name="Lombard V."/>
            <person name="Maliepaard C."/>
            <person name="Martins N."/>
            <person name="Mehrabi R."/>
            <person name="Nap J.P.H."/>
            <person name="Ponomarenko A."/>
            <person name="Rudd J.J."/>
            <person name="Salamov A."/>
            <person name="Schmutz J."/>
            <person name="Schouten H.J."/>
            <person name="Shapiro H."/>
            <person name="Stergiopoulos I."/>
            <person name="Torriani S.F.F."/>
            <person name="Tu H."/>
            <person name="de Vries R.P."/>
            <person name="Waalwijk C."/>
            <person name="Ware S.B."/>
            <person name="Wiebenga A."/>
            <person name="Zwiers L.-H."/>
            <person name="Oliver R.P."/>
            <person name="Grigoriev I.V."/>
            <person name="Kema G.H.J."/>
        </authorList>
    </citation>
    <scope>NUCLEOTIDE SEQUENCE [LARGE SCALE GENOMIC DNA]</scope>
    <source>
        <strain evidence="2">CBS 115943 / IPO323</strain>
    </source>
</reference>
<dbReference type="RefSeq" id="XP_003856005.1">
    <property type="nucleotide sequence ID" value="XM_003855957.1"/>
</dbReference>
<evidence type="ECO:0000313" key="2">
    <source>
        <dbReference type="Proteomes" id="UP000008062"/>
    </source>
</evidence>
<dbReference type="EMBL" id="CM001196">
    <property type="protein sequence ID" value="EGP90981.1"/>
    <property type="molecule type" value="Genomic_DNA"/>
</dbReference>
<dbReference type="HOGENOM" id="CLU_1846713_0_0_1"/>
<organism evidence="1 2">
    <name type="scientific">Zymoseptoria tritici (strain CBS 115943 / IPO323)</name>
    <name type="common">Speckled leaf blotch fungus</name>
    <name type="synonym">Septoria tritici</name>
    <dbReference type="NCBI Taxonomy" id="336722"/>
    <lineage>
        <taxon>Eukaryota</taxon>
        <taxon>Fungi</taxon>
        <taxon>Dikarya</taxon>
        <taxon>Ascomycota</taxon>
        <taxon>Pezizomycotina</taxon>
        <taxon>Dothideomycetes</taxon>
        <taxon>Dothideomycetidae</taxon>
        <taxon>Mycosphaerellales</taxon>
        <taxon>Mycosphaerellaceae</taxon>
        <taxon>Zymoseptoria</taxon>
    </lineage>
</organism>
<keyword evidence="2" id="KW-1185">Reference proteome</keyword>
<name>F9WXN4_ZYMTI</name>
<gene>
    <name evidence="1" type="ORF">MYCGRDRAFT_88903</name>
</gene>
<dbReference type="GeneID" id="13403944"/>